<evidence type="ECO:0000313" key="3">
    <source>
        <dbReference type="EMBL" id="KAG9069474.1"/>
    </source>
</evidence>
<accession>A0A9P8BUK6</accession>
<dbReference type="EMBL" id="JAHRHY010000005">
    <property type="protein sequence ID" value="KAG9069474.1"/>
    <property type="molecule type" value="Genomic_DNA"/>
</dbReference>
<keyword evidence="2" id="KW-1133">Transmembrane helix</keyword>
<feature type="compositionally biased region" description="Low complexity" evidence="1">
    <location>
        <begin position="928"/>
        <end position="942"/>
    </location>
</feature>
<evidence type="ECO:0000256" key="2">
    <source>
        <dbReference type="SAM" id="Phobius"/>
    </source>
</evidence>
<keyword evidence="4" id="KW-1185">Reference proteome</keyword>
<name>A0A9P8BUK6_9FUNG</name>
<dbReference type="Proteomes" id="UP000707451">
    <property type="component" value="Unassembled WGS sequence"/>
</dbReference>
<feature type="transmembrane region" description="Helical" evidence="2">
    <location>
        <begin position="966"/>
        <end position="984"/>
    </location>
</feature>
<feature type="compositionally biased region" description="Basic and acidic residues" evidence="1">
    <location>
        <begin position="223"/>
        <end position="232"/>
    </location>
</feature>
<feature type="region of interest" description="Disordered" evidence="1">
    <location>
        <begin position="700"/>
        <end position="728"/>
    </location>
</feature>
<feature type="compositionally biased region" description="Polar residues" evidence="1">
    <location>
        <begin position="460"/>
        <end position="472"/>
    </location>
</feature>
<feature type="compositionally biased region" description="Polar residues" evidence="1">
    <location>
        <begin position="328"/>
        <end position="338"/>
    </location>
</feature>
<feature type="compositionally biased region" description="Polar residues" evidence="1">
    <location>
        <begin position="24"/>
        <end position="36"/>
    </location>
</feature>
<feature type="compositionally biased region" description="Basic residues" evidence="1">
    <location>
        <begin position="523"/>
        <end position="537"/>
    </location>
</feature>
<reference evidence="3" key="1">
    <citation type="submission" date="2021-06" db="EMBL/GenBank/DDBJ databases">
        <title>Genome Sequence of Mortierella hyaline Strain SCG-10, a Cold-Adapted, Nitrate-Reducing Fungus Isolated from Soil in Minnesota, USA.</title>
        <authorList>
            <person name="Aldossari N."/>
        </authorList>
    </citation>
    <scope>NUCLEOTIDE SEQUENCE</scope>
    <source>
        <strain evidence="3">SCG-10</strain>
    </source>
</reference>
<feature type="region of interest" description="Disordered" evidence="1">
    <location>
        <begin position="24"/>
        <end position="43"/>
    </location>
</feature>
<evidence type="ECO:0000256" key="1">
    <source>
        <dbReference type="SAM" id="MobiDB-lite"/>
    </source>
</evidence>
<feature type="compositionally biased region" description="Low complexity" evidence="1">
    <location>
        <begin position="370"/>
        <end position="387"/>
    </location>
</feature>
<comment type="caution">
    <text evidence="3">The sequence shown here is derived from an EMBL/GenBank/DDBJ whole genome shotgun (WGS) entry which is preliminary data.</text>
</comment>
<feature type="region of interest" description="Disordered" evidence="1">
    <location>
        <begin position="317"/>
        <end position="542"/>
    </location>
</feature>
<sequence>MQSFSQPIPRCVLAQSYLESIDRNSTNNNNSATQHTHGGGLVLLDDRNSDLDDQYQQLVHLNGAQGRHNNSNSQHYQQDGIVQLKQQHYLQQGQVYCGRATAEEEDDRLQKYNASREYNLQRVAASTKSTSPSSTLSSSLSSAVFARANQNQHPSSLVPPPFLQVSPQHQQQLNQRHFQHNGGASGAYEHPTRHSHHTQHHHLHHNQIQHNHNHHQQQQQRYSRADMSRLEAKFPPLHDSADDSSSSLTTSSTTSPAAEAFMSALDQGIQRPSSHVGLAVSPKPTRPQRLVPPPILIPKDIMQQNKLVVAAPMMAQNQNQQHLPSPVPSATSPESPSSLAIHLYVHHHHHHHSQESSSSSAVVLQDGTTAPSSSGSASLSPSNDSAPMVLLSPLTFPHPSMDHPLYQKQQQQQHLHGATKSAAAASLPSPPLSNPEIELPQLPSPPPVQRVSLLPPLSIPSANNNSKTNNALLTPPPLIASSATKSDTTPTNDDTTSTLPWFNHPNSLANTTTKNQPNNNHYQQRRHRQQNRNHQPRSRLPDPTLASQLLSTISSKDLARLYVHAAHHLHSHQPIRRYVMMKMIMTQAELAQYGRLRAEMPRAPGPSTGAQPKRNGFGSPAQSGFEFRPKKSSRLGRYMYSAAAFAPVPAPAARWGTAASGRSWGDEEDMVMEVWNEKAVVTKKKSTSLPWTQSLSSLVSLTKRKSTPSSSTSSSSSSKPTSSVSEPNLYCSSRRLEELELGHDHPRRANAVLQQQQSGNRSSSRIRRRVVGGERMYSEDDYDNGEGSEDTETSDDFEGEEEDNFEDEELDEEQEEEEEKPSTYWSMLRTRSNNNQPRKRDRRNSSATDQHHKEARLHLSMQQQDKEHNPYCQQQQKIISLQQLDPQVIIYTSSTKPNTSSTTNKSKSSARRRTALNHTNDNNGSLVPSSSSPYSSPNSSSSFHFPNGTILPTGSGSATAPFTETYGVSGLLMLALFFVFLFLLEGTNQFYKVQSALLSIIL</sequence>
<keyword evidence="2" id="KW-0472">Membrane</keyword>
<dbReference type="OrthoDB" id="2449217at2759"/>
<feature type="region of interest" description="Disordered" evidence="1">
    <location>
        <begin position="274"/>
        <end position="293"/>
    </location>
</feature>
<feature type="compositionally biased region" description="Low complexity" evidence="1">
    <location>
        <begin position="707"/>
        <end position="723"/>
    </location>
</feature>
<feature type="compositionally biased region" description="Low complexity" evidence="1">
    <location>
        <begin position="892"/>
        <end position="907"/>
    </location>
</feature>
<feature type="region of interest" description="Disordered" evidence="1">
    <location>
        <begin position="891"/>
        <end position="947"/>
    </location>
</feature>
<protein>
    <submittedName>
        <fullName evidence="3">Uncharacterized protein</fullName>
    </submittedName>
</protein>
<dbReference type="AlphaFoldDB" id="A0A9P8BUK6"/>
<organism evidence="3 4">
    <name type="scientific">Linnemannia hyalina</name>
    <dbReference type="NCBI Taxonomy" id="64524"/>
    <lineage>
        <taxon>Eukaryota</taxon>
        <taxon>Fungi</taxon>
        <taxon>Fungi incertae sedis</taxon>
        <taxon>Mucoromycota</taxon>
        <taxon>Mortierellomycotina</taxon>
        <taxon>Mortierellomycetes</taxon>
        <taxon>Mortierellales</taxon>
        <taxon>Mortierellaceae</taxon>
        <taxon>Linnemannia</taxon>
    </lineage>
</organism>
<feature type="compositionally biased region" description="Polar residues" evidence="1">
    <location>
        <begin position="823"/>
        <end position="836"/>
    </location>
</feature>
<feature type="compositionally biased region" description="Basic residues" evidence="1">
    <location>
        <begin position="193"/>
        <end position="215"/>
    </location>
</feature>
<feature type="compositionally biased region" description="Polar residues" evidence="1">
    <location>
        <begin position="916"/>
        <end position="927"/>
    </location>
</feature>
<feature type="region of interest" description="Disordered" evidence="1">
    <location>
        <begin position="752"/>
        <end position="853"/>
    </location>
</feature>
<feature type="region of interest" description="Disordered" evidence="1">
    <location>
        <begin position="150"/>
        <end position="255"/>
    </location>
</feature>
<proteinExistence type="predicted"/>
<evidence type="ECO:0000313" key="4">
    <source>
        <dbReference type="Proteomes" id="UP000707451"/>
    </source>
</evidence>
<feature type="compositionally biased region" description="Low complexity" evidence="1">
    <location>
        <begin position="484"/>
        <end position="498"/>
    </location>
</feature>
<feature type="compositionally biased region" description="Acidic residues" evidence="1">
    <location>
        <begin position="779"/>
        <end position="819"/>
    </location>
</feature>
<feature type="region of interest" description="Disordered" evidence="1">
    <location>
        <begin position="604"/>
        <end position="628"/>
    </location>
</feature>
<gene>
    <name evidence="3" type="ORF">KI688_010377</name>
</gene>
<keyword evidence="2" id="KW-0812">Transmembrane</keyword>
<feature type="compositionally biased region" description="Polar residues" evidence="1">
    <location>
        <begin position="504"/>
        <end position="514"/>
    </location>
</feature>
<feature type="compositionally biased region" description="Low complexity" evidence="1">
    <location>
        <begin position="754"/>
        <end position="763"/>
    </location>
</feature>
<feature type="compositionally biased region" description="Low complexity" evidence="1">
    <location>
        <begin position="243"/>
        <end position="255"/>
    </location>
</feature>